<organism evidence="13 14">
    <name type="scientific">Trichoplax adhaerens</name>
    <name type="common">Trichoplax reptans</name>
    <dbReference type="NCBI Taxonomy" id="10228"/>
    <lineage>
        <taxon>Eukaryota</taxon>
        <taxon>Metazoa</taxon>
        <taxon>Placozoa</taxon>
        <taxon>Uniplacotomia</taxon>
        <taxon>Trichoplacea</taxon>
        <taxon>Trichoplacidae</taxon>
        <taxon>Trichoplax</taxon>
    </lineage>
</organism>
<evidence type="ECO:0000256" key="10">
    <source>
        <dbReference type="ARBA" id="ARBA00022989"/>
    </source>
</evidence>
<dbReference type="Gene3D" id="1.20.1410.10">
    <property type="entry name" value="I/LWEQ domain"/>
    <property type="match status" value="1"/>
</dbReference>
<feature type="transmembrane region" description="Helical" evidence="12">
    <location>
        <begin position="6"/>
        <end position="28"/>
    </location>
</feature>
<dbReference type="InterPro" id="IPR029668">
    <property type="entry name" value="TMEM98"/>
</dbReference>
<evidence type="ECO:0000256" key="5">
    <source>
        <dbReference type="ARBA" id="ARBA00014380"/>
    </source>
</evidence>
<keyword evidence="14" id="KW-1185">Reference proteome</keyword>
<proteinExistence type="inferred from homology"/>
<evidence type="ECO:0000256" key="1">
    <source>
        <dbReference type="ARBA" id="ARBA00004401"/>
    </source>
</evidence>
<evidence type="ECO:0000256" key="12">
    <source>
        <dbReference type="SAM" id="Phobius"/>
    </source>
</evidence>
<keyword evidence="10 12" id="KW-1133">Transmembrane helix</keyword>
<evidence type="ECO:0000256" key="11">
    <source>
        <dbReference type="ARBA" id="ARBA00023136"/>
    </source>
</evidence>
<keyword evidence="9" id="KW-0256">Endoplasmic reticulum</keyword>
<name>B3RQN6_TRIAD</name>
<dbReference type="GeneID" id="6752487"/>
<dbReference type="RefSeq" id="XP_002111274.1">
    <property type="nucleotide sequence ID" value="XM_002111238.1"/>
</dbReference>
<gene>
    <name evidence="13" type="ORF">TRIADDRAFT_63805</name>
</gene>
<dbReference type="Proteomes" id="UP000009022">
    <property type="component" value="Unassembled WGS sequence"/>
</dbReference>
<accession>B3RQN6</accession>
<keyword evidence="7" id="KW-0964">Secreted</keyword>
<comment type="similarity">
    <text evidence="4">Belongs to the TMEM98 family.</text>
</comment>
<dbReference type="CTD" id="6752487"/>
<dbReference type="PANTHER" id="PTHR32510">
    <property type="entry name" value="TRANSMEMBRANE PROTEIN 98"/>
    <property type="match status" value="1"/>
</dbReference>
<dbReference type="AlphaFoldDB" id="B3RQN6"/>
<evidence type="ECO:0000256" key="3">
    <source>
        <dbReference type="ARBA" id="ARBA00004648"/>
    </source>
</evidence>
<dbReference type="InParanoid" id="B3RQN6"/>
<evidence type="ECO:0000313" key="13">
    <source>
        <dbReference type="EMBL" id="EDV27278.1"/>
    </source>
</evidence>
<dbReference type="OrthoDB" id="5978425at2759"/>
<dbReference type="PhylomeDB" id="B3RQN6"/>
<keyword evidence="8 12" id="KW-0812">Transmembrane</keyword>
<evidence type="ECO:0000256" key="7">
    <source>
        <dbReference type="ARBA" id="ARBA00022525"/>
    </source>
</evidence>
<reference evidence="13 14" key="1">
    <citation type="journal article" date="2008" name="Nature">
        <title>The Trichoplax genome and the nature of placozoans.</title>
        <authorList>
            <person name="Srivastava M."/>
            <person name="Begovic E."/>
            <person name="Chapman J."/>
            <person name="Putnam N.H."/>
            <person name="Hellsten U."/>
            <person name="Kawashima T."/>
            <person name="Kuo A."/>
            <person name="Mitros T."/>
            <person name="Salamov A."/>
            <person name="Carpenter M.L."/>
            <person name="Signorovitch A.Y."/>
            <person name="Moreno M.A."/>
            <person name="Kamm K."/>
            <person name="Grimwood J."/>
            <person name="Schmutz J."/>
            <person name="Shapiro H."/>
            <person name="Grigoriev I.V."/>
            <person name="Buss L.W."/>
            <person name="Schierwater B."/>
            <person name="Dellaporta S.L."/>
            <person name="Rokhsar D.S."/>
        </authorList>
    </citation>
    <scope>NUCLEOTIDE SEQUENCE [LARGE SCALE GENOMIC DNA]</scope>
    <source>
        <strain evidence="13 14">Grell-BS-1999</strain>
    </source>
</reference>
<keyword evidence="11 12" id="KW-0472">Membrane</keyword>
<comment type="subcellular location">
    <subcellularLocation>
        <location evidence="1">Cell membrane</location>
        <topology evidence="1">Single-pass type II membrane protein</topology>
    </subcellularLocation>
    <subcellularLocation>
        <location evidence="3">Endoplasmic reticulum membrane</location>
        <topology evidence="3">Single-pass type II membrane protein</topology>
    </subcellularLocation>
    <subcellularLocation>
        <location evidence="2">Secreted</location>
        <location evidence="2">Extracellular exosome</location>
    </subcellularLocation>
</comment>
<dbReference type="FunCoup" id="B3RQN6">
    <property type="interactions" value="93"/>
</dbReference>
<sequence length="296" mass="33409">MIDTLIAIPIVLLSLLFVVAAIALVAVCRHRYCRKVDLTENLKLSRVIELVKVADWKETCMVILANFFSLKHVSRLDDSFYINSSINSPLTVPPSDDFTPGSYFRNSDDTNSHILPNSRQVDVYQPDFDDDELNDNGLCETSRVLTPICVKILKTCHDLTEKLVSTVMADVIQLRSREFVKDVVRLCKRVDSCVEDLVKIASGREDTRMLESKSDILNSAIRDLFKKIKSVFNEPDTLEWTKEYLEELDVLFENLKCAAANVAGNHILHDCDGCNSMQRCEIESTDVAGAAYAYKC</sequence>
<keyword evidence="6" id="KW-1003">Cell membrane</keyword>
<dbReference type="GO" id="GO:0005576">
    <property type="term" value="C:extracellular region"/>
    <property type="evidence" value="ECO:0007669"/>
    <property type="project" value="UniProtKB-SubCell"/>
</dbReference>
<evidence type="ECO:0000313" key="14">
    <source>
        <dbReference type="Proteomes" id="UP000009022"/>
    </source>
</evidence>
<dbReference type="EMBL" id="DS985243">
    <property type="protein sequence ID" value="EDV27278.1"/>
    <property type="molecule type" value="Genomic_DNA"/>
</dbReference>
<protein>
    <recommendedName>
        <fullName evidence="5">Transmembrane protein 98</fullName>
    </recommendedName>
</protein>
<dbReference type="KEGG" id="tad:TRIADDRAFT_63805"/>
<evidence type="ECO:0000256" key="2">
    <source>
        <dbReference type="ARBA" id="ARBA00004550"/>
    </source>
</evidence>
<evidence type="ECO:0000256" key="4">
    <source>
        <dbReference type="ARBA" id="ARBA00011024"/>
    </source>
</evidence>
<dbReference type="GO" id="GO:0005783">
    <property type="term" value="C:endoplasmic reticulum"/>
    <property type="evidence" value="ECO:0000318"/>
    <property type="project" value="GO_Central"/>
</dbReference>
<dbReference type="PANTHER" id="PTHR32510:SF3">
    <property type="entry name" value="TRANSMEMBRANE PROTEIN 98"/>
    <property type="match status" value="1"/>
</dbReference>
<dbReference type="GO" id="GO:0005886">
    <property type="term" value="C:plasma membrane"/>
    <property type="evidence" value="ECO:0007669"/>
    <property type="project" value="UniProtKB-SubCell"/>
</dbReference>
<evidence type="ECO:0000256" key="8">
    <source>
        <dbReference type="ARBA" id="ARBA00022692"/>
    </source>
</evidence>
<evidence type="ECO:0000256" key="6">
    <source>
        <dbReference type="ARBA" id="ARBA00022475"/>
    </source>
</evidence>
<dbReference type="GO" id="GO:0005789">
    <property type="term" value="C:endoplasmic reticulum membrane"/>
    <property type="evidence" value="ECO:0007669"/>
    <property type="project" value="UniProtKB-SubCell"/>
</dbReference>
<evidence type="ECO:0000256" key="9">
    <source>
        <dbReference type="ARBA" id="ARBA00022824"/>
    </source>
</evidence>
<dbReference type="HOGENOM" id="CLU_941147_0_0_1"/>